<dbReference type="GO" id="GO:0003690">
    <property type="term" value="F:double-stranded DNA binding"/>
    <property type="evidence" value="ECO:0007669"/>
    <property type="project" value="TreeGrafter"/>
</dbReference>
<dbReference type="Gene3D" id="3.30.420.10">
    <property type="entry name" value="Ribonuclease H-like superfamily/Ribonuclease H"/>
    <property type="match status" value="1"/>
</dbReference>
<dbReference type="GO" id="GO:0003697">
    <property type="term" value="F:single-stranded DNA binding"/>
    <property type="evidence" value="ECO:0007669"/>
    <property type="project" value="TreeGrafter"/>
</dbReference>
<dbReference type="PANTHER" id="PTHR46060">
    <property type="entry name" value="MARINER MOS1 TRANSPOSASE-LIKE PROTEIN"/>
    <property type="match status" value="1"/>
</dbReference>
<dbReference type="InterPro" id="IPR001888">
    <property type="entry name" value="Transposase_1"/>
</dbReference>
<dbReference type="Proteomes" id="UP000025227">
    <property type="component" value="Unplaced"/>
</dbReference>
<dbReference type="GO" id="GO:0035861">
    <property type="term" value="C:site of double-strand break"/>
    <property type="evidence" value="ECO:0007669"/>
    <property type="project" value="TreeGrafter"/>
</dbReference>
<dbReference type="OrthoDB" id="616263at2759"/>
<dbReference type="GO" id="GO:0015074">
    <property type="term" value="P:DNA integration"/>
    <property type="evidence" value="ECO:0007669"/>
    <property type="project" value="TreeGrafter"/>
</dbReference>
<dbReference type="GO" id="GO:0005634">
    <property type="term" value="C:nucleus"/>
    <property type="evidence" value="ECO:0007669"/>
    <property type="project" value="TreeGrafter"/>
</dbReference>
<dbReference type="GO" id="GO:0044774">
    <property type="term" value="P:mitotic DNA integrity checkpoint signaling"/>
    <property type="evidence" value="ECO:0007669"/>
    <property type="project" value="TreeGrafter"/>
</dbReference>
<dbReference type="GO" id="GO:0042800">
    <property type="term" value="F:histone H3K4 methyltransferase activity"/>
    <property type="evidence" value="ECO:0007669"/>
    <property type="project" value="TreeGrafter"/>
</dbReference>
<sequence length="154" mass="17718">MVVVWWSAAGLIHHSFLDPGETITAERYCHDIDEMHRKLQLMSPGLVNRKGPILLNDNVLAYVAQTTLKKLNELGYGTVPHQAYSSDFASTDYHFFEHLDNFLDTEKRFDNRHDVESTFLEFIASRSPEFCATRISKLVNSRQKCVDNNGSYFD</sequence>
<dbReference type="GO" id="GO:0006303">
    <property type="term" value="P:double-strand break repair via nonhomologous end joining"/>
    <property type="evidence" value="ECO:0007669"/>
    <property type="project" value="TreeGrafter"/>
</dbReference>
<dbReference type="WBParaSite" id="HCON_00157280-00001">
    <property type="protein sequence ID" value="HCON_00157280-00001"/>
    <property type="gene ID" value="HCON_00157280"/>
</dbReference>
<accession>A0A7I4YXC5</accession>
<dbReference type="OMA" id="FCATRIS"/>
<proteinExistence type="predicted"/>
<protein>
    <submittedName>
        <fullName evidence="2">Histone-lysine N-methyltransferase SETMAR</fullName>
    </submittedName>
</protein>
<evidence type="ECO:0000313" key="1">
    <source>
        <dbReference type="Proteomes" id="UP000025227"/>
    </source>
</evidence>
<dbReference type="InterPro" id="IPR052709">
    <property type="entry name" value="Transposase-MT_Hybrid"/>
</dbReference>
<name>A0A7I4YXC5_HAECO</name>
<dbReference type="Pfam" id="PF01359">
    <property type="entry name" value="Transposase_1"/>
    <property type="match status" value="1"/>
</dbReference>
<dbReference type="GO" id="GO:0044547">
    <property type="term" value="F:DNA topoisomerase binding"/>
    <property type="evidence" value="ECO:0007669"/>
    <property type="project" value="TreeGrafter"/>
</dbReference>
<dbReference type="GO" id="GO:0000014">
    <property type="term" value="F:single-stranded DNA endodeoxyribonuclease activity"/>
    <property type="evidence" value="ECO:0007669"/>
    <property type="project" value="TreeGrafter"/>
</dbReference>
<dbReference type="GO" id="GO:0000793">
    <property type="term" value="C:condensed chromosome"/>
    <property type="evidence" value="ECO:0007669"/>
    <property type="project" value="TreeGrafter"/>
</dbReference>
<keyword evidence="1" id="KW-1185">Reference proteome</keyword>
<dbReference type="InterPro" id="IPR036397">
    <property type="entry name" value="RNaseH_sf"/>
</dbReference>
<dbReference type="GO" id="GO:0031297">
    <property type="term" value="P:replication fork processing"/>
    <property type="evidence" value="ECO:0007669"/>
    <property type="project" value="TreeGrafter"/>
</dbReference>
<reference evidence="2" key="1">
    <citation type="submission" date="2020-12" db="UniProtKB">
        <authorList>
            <consortium name="WormBaseParasite"/>
        </authorList>
    </citation>
    <scope>IDENTIFICATION</scope>
    <source>
        <strain evidence="2">MHco3</strain>
    </source>
</reference>
<dbReference type="AlphaFoldDB" id="A0A7I4YXC5"/>
<dbReference type="GO" id="GO:0000729">
    <property type="term" value="P:DNA double-strand break processing"/>
    <property type="evidence" value="ECO:0007669"/>
    <property type="project" value="TreeGrafter"/>
</dbReference>
<dbReference type="PANTHER" id="PTHR46060:SF2">
    <property type="entry name" value="HISTONE-LYSINE N-METHYLTRANSFERASE SETMAR"/>
    <property type="match status" value="1"/>
</dbReference>
<evidence type="ECO:0000313" key="2">
    <source>
        <dbReference type="WBParaSite" id="HCON_00157280-00001"/>
    </source>
</evidence>
<organism evidence="1 2">
    <name type="scientific">Haemonchus contortus</name>
    <name type="common">Barber pole worm</name>
    <dbReference type="NCBI Taxonomy" id="6289"/>
    <lineage>
        <taxon>Eukaryota</taxon>
        <taxon>Metazoa</taxon>
        <taxon>Ecdysozoa</taxon>
        <taxon>Nematoda</taxon>
        <taxon>Chromadorea</taxon>
        <taxon>Rhabditida</taxon>
        <taxon>Rhabditina</taxon>
        <taxon>Rhabditomorpha</taxon>
        <taxon>Strongyloidea</taxon>
        <taxon>Trichostrongylidae</taxon>
        <taxon>Haemonchus</taxon>
    </lineage>
</organism>
<dbReference type="GO" id="GO:0046975">
    <property type="term" value="F:histone H3K36 methyltransferase activity"/>
    <property type="evidence" value="ECO:0007669"/>
    <property type="project" value="TreeGrafter"/>
</dbReference>